<dbReference type="OrthoDB" id="4096at2759"/>
<comment type="caution">
    <text evidence="10">The sequence shown here is derived from an EMBL/GenBank/DDBJ whole genome shotgun (WGS) entry which is preliminary data.</text>
</comment>
<dbReference type="GO" id="GO:0003723">
    <property type="term" value="F:RNA binding"/>
    <property type="evidence" value="ECO:0007669"/>
    <property type="project" value="InterPro"/>
</dbReference>
<dbReference type="InterPro" id="IPR001680">
    <property type="entry name" value="WD40_rpt"/>
</dbReference>
<dbReference type="PROSITE" id="PS50294">
    <property type="entry name" value="WD_REPEATS_REGION"/>
    <property type="match status" value="1"/>
</dbReference>
<sequence>MGVPVKHVRKTAKSKQKHVKPSSAWTLSEPFGGWFITHDPLFSQDEKSLMLANARALQIYSTETSLLTAELLVGTYGVLLAYALSSTNPNHVYVADSNGLITLWNWVASKKIGRWDIGAKIQQLAVVTQPESKQDLVYCYEAGDHHILNIHALFGGDQASKTDLKMILKINSPIKSIQVFLHGKLVVVTCANSIIIGKRSKIHKTELQDFVYVWREFKTSKGITASSAFVRISERFDTGKQPSQDQKDHVDLAIGDETGLILLFEDVLASFAAIEKSKKDAKNKSVDVESFKPKHLHWHREAVGSLKWSLDGNYLISGGDETVLVIWQLSTGKQQHLPHLTAAIENIVVSPSGASYALTLANNSVIVLSTSELIAKSNVIGIQSRRIDVEQLPRVSNATFSFERFSPIPMVVDPKNSSLLIYTVPSSQPRHPKFTLHPEPYIQTYDFTTFRPVSRQALTRNNATDPNMGPEGRRIQEPSVKFLQTSYDGKWLATVDEWVPPKADMGYLDEGMSESNEEERVYRREVYLKFWEWDEQNGQWSLGTRVDAPHYFEDIGACGRVLDLVFDPSSQGFATVGEDRSVRIWRPKTRLKDGVTVRGANNSSQGLVTWSLERSVEISSKLDVLDTTTDTRDLLVPQNSCLAFSADGSVLAVGMSWASESDPGVVHIIDTENGTVRRSITELDVSALSALIIVGRHLVVTGGSIAVWDLVLDQLVHCISIDTPGISVSDRAPVVRLAANEYAGTFAISCPQFEQNTSSKSRGSRHLKKTTSKVSIYDPNQSGPVWSCKVAGVVLALASERGGKGYVVLDSSSSVRLVSAKVDPLQLITPPPESRPKGTTEPVEDWDQDEPPNSVAIFDDSEELIRHSENDKPVVRPEQLQEIFAIAPSHALPPVKDLFNAVVRLYARKPRVISAV</sequence>
<dbReference type="Proteomes" id="UP000481861">
    <property type="component" value="Unassembled WGS sequence"/>
</dbReference>
<dbReference type="Pfam" id="PF23869">
    <property type="entry name" value="Beta-prop_WDR75_1st"/>
    <property type="match status" value="1"/>
</dbReference>
<evidence type="ECO:0000313" key="11">
    <source>
        <dbReference type="Proteomes" id="UP000481861"/>
    </source>
</evidence>
<keyword evidence="11" id="KW-1185">Reference proteome</keyword>
<comment type="subcellular location">
    <subcellularLocation>
        <location evidence="1">Nucleus</location>
        <location evidence="1">Nucleolus</location>
    </subcellularLocation>
</comment>
<dbReference type="CDD" id="cd23952">
    <property type="entry name" value="Utp17_CTD"/>
    <property type="match status" value="1"/>
</dbReference>
<keyword evidence="2" id="KW-0690">Ribosome biogenesis</keyword>
<dbReference type="GO" id="GO:0006364">
    <property type="term" value="P:rRNA processing"/>
    <property type="evidence" value="ECO:0007669"/>
    <property type="project" value="UniProtKB-KW"/>
</dbReference>
<accession>A0A7C8M2B6</accession>
<keyword evidence="3" id="KW-0698">rRNA processing</keyword>
<dbReference type="InterPro" id="IPR053826">
    <property type="entry name" value="WDR75"/>
</dbReference>
<evidence type="ECO:0000256" key="2">
    <source>
        <dbReference type="ARBA" id="ARBA00022517"/>
    </source>
</evidence>
<gene>
    <name evidence="10" type="ORF">BDV95DRAFT_506111</name>
</gene>
<evidence type="ECO:0000313" key="10">
    <source>
        <dbReference type="EMBL" id="KAF2865859.1"/>
    </source>
</evidence>
<dbReference type="AlphaFoldDB" id="A0A7C8M2B6"/>
<dbReference type="SUPFAM" id="SSF69322">
    <property type="entry name" value="Tricorn protease domain 2"/>
    <property type="match status" value="1"/>
</dbReference>
<evidence type="ECO:0000256" key="1">
    <source>
        <dbReference type="ARBA" id="ARBA00004604"/>
    </source>
</evidence>
<evidence type="ECO:0000256" key="5">
    <source>
        <dbReference type="ARBA" id="ARBA00022737"/>
    </source>
</evidence>
<keyword evidence="7" id="KW-0539">Nucleus</keyword>
<evidence type="ECO:0000256" key="4">
    <source>
        <dbReference type="ARBA" id="ARBA00022574"/>
    </source>
</evidence>
<evidence type="ECO:0000256" key="3">
    <source>
        <dbReference type="ARBA" id="ARBA00022552"/>
    </source>
</evidence>
<keyword evidence="5" id="KW-0677">Repeat</keyword>
<dbReference type="InterPro" id="IPR015943">
    <property type="entry name" value="WD40/YVTN_repeat-like_dom_sf"/>
</dbReference>
<feature type="repeat" description="WD" evidence="8">
    <location>
        <begin position="561"/>
        <end position="585"/>
    </location>
</feature>
<dbReference type="SUPFAM" id="SSF50969">
    <property type="entry name" value="YVTN repeat-like/Quinoprotein amine dehydrogenase"/>
    <property type="match status" value="1"/>
</dbReference>
<dbReference type="Gene3D" id="2.130.10.10">
    <property type="entry name" value="YVTN repeat-like/Quinoprotein amine dehydrogenase"/>
    <property type="match status" value="3"/>
</dbReference>
<dbReference type="GO" id="GO:2000234">
    <property type="term" value="P:positive regulation of rRNA processing"/>
    <property type="evidence" value="ECO:0007669"/>
    <property type="project" value="TreeGrafter"/>
</dbReference>
<evidence type="ECO:0000256" key="8">
    <source>
        <dbReference type="PROSITE-ProRule" id="PRU00221"/>
    </source>
</evidence>
<name>A0A7C8M2B6_9PLEO</name>
<dbReference type="GO" id="GO:0045943">
    <property type="term" value="P:positive regulation of transcription by RNA polymerase I"/>
    <property type="evidence" value="ECO:0007669"/>
    <property type="project" value="InterPro"/>
</dbReference>
<protein>
    <submittedName>
        <fullName evidence="10">Uncharacterized protein</fullName>
    </submittedName>
</protein>
<dbReference type="InterPro" id="IPR011044">
    <property type="entry name" value="Quino_amine_DH_bsu"/>
</dbReference>
<dbReference type="SUPFAM" id="SSF50978">
    <property type="entry name" value="WD40 repeat-like"/>
    <property type="match status" value="1"/>
</dbReference>
<keyword evidence="6" id="KW-0804">Transcription</keyword>
<feature type="region of interest" description="Disordered" evidence="9">
    <location>
        <begin position="828"/>
        <end position="852"/>
    </location>
</feature>
<dbReference type="PROSITE" id="PS50082">
    <property type="entry name" value="WD_REPEATS_2"/>
    <property type="match status" value="2"/>
</dbReference>
<proteinExistence type="predicted"/>
<dbReference type="InterPro" id="IPR036322">
    <property type="entry name" value="WD40_repeat_dom_sf"/>
</dbReference>
<reference evidence="10 11" key="1">
    <citation type="submission" date="2020-01" db="EMBL/GenBank/DDBJ databases">
        <authorList>
            <consortium name="DOE Joint Genome Institute"/>
            <person name="Haridas S."/>
            <person name="Albert R."/>
            <person name="Binder M."/>
            <person name="Bloem J."/>
            <person name="Labutti K."/>
            <person name="Salamov A."/>
            <person name="Andreopoulos B."/>
            <person name="Baker S.E."/>
            <person name="Barry K."/>
            <person name="Bills G."/>
            <person name="Bluhm B.H."/>
            <person name="Cannon C."/>
            <person name="Castanera R."/>
            <person name="Culley D.E."/>
            <person name="Daum C."/>
            <person name="Ezra D."/>
            <person name="Gonzalez J.B."/>
            <person name="Henrissat B."/>
            <person name="Kuo A."/>
            <person name="Liang C."/>
            <person name="Lipzen A."/>
            <person name="Lutzoni F."/>
            <person name="Magnuson J."/>
            <person name="Mondo S."/>
            <person name="Nolan M."/>
            <person name="Ohm R."/>
            <person name="Pangilinan J."/>
            <person name="Park H.-J.H."/>
            <person name="Ramirez L."/>
            <person name="Alfaro M."/>
            <person name="Sun H."/>
            <person name="Tritt A."/>
            <person name="Yoshinaga Y."/>
            <person name="Zwiers L.-H.L."/>
            <person name="Turgeon B.G."/>
            <person name="Goodwin S.B."/>
            <person name="Spatafora J.W."/>
            <person name="Crous P.W."/>
            <person name="Grigoriev I.V."/>
        </authorList>
    </citation>
    <scope>NUCLEOTIDE SEQUENCE [LARGE SCALE GENOMIC DNA]</scope>
    <source>
        <strain evidence="10 11">CBS 611.86</strain>
    </source>
</reference>
<feature type="repeat" description="WD" evidence="8">
    <location>
        <begin position="296"/>
        <end position="337"/>
    </location>
</feature>
<dbReference type="PANTHER" id="PTHR44215:SF1">
    <property type="entry name" value="WD REPEAT-CONTAINING PROTEIN 75"/>
    <property type="match status" value="1"/>
</dbReference>
<organism evidence="10 11">
    <name type="scientific">Massariosphaeria phaeospora</name>
    <dbReference type="NCBI Taxonomy" id="100035"/>
    <lineage>
        <taxon>Eukaryota</taxon>
        <taxon>Fungi</taxon>
        <taxon>Dikarya</taxon>
        <taxon>Ascomycota</taxon>
        <taxon>Pezizomycotina</taxon>
        <taxon>Dothideomycetes</taxon>
        <taxon>Pleosporomycetidae</taxon>
        <taxon>Pleosporales</taxon>
        <taxon>Pleosporales incertae sedis</taxon>
        <taxon>Massariosphaeria</taxon>
    </lineage>
</organism>
<evidence type="ECO:0000256" key="6">
    <source>
        <dbReference type="ARBA" id="ARBA00023163"/>
    </source>
</evidence>
<keyword evidence="4 8" id="KW-0853">WD repeat</keyword>
<evidence type="ECO:0000256" key="7">
    <source>
        <dbReference type="ARBA" id="ARBA00023242"/>
    </source>
</evidence>
<dbReference type="SMART" id="SM00320">
    <property type="entry name" value="WD40"/>
    <property type="match status" value="3"/>
</dbReference>
<dbReference type="GO" id="GO:0032040">
    <property type="term" value="C:small-subunit processome"/>
    <property type="evidence" value="ECO:0007669"/>
    <property type="project" value="InterPro"/>
</dbReference>
<dbReference type="EMBL" id="JAADJZ010000030">
    <property type="protein sequence ID" value="KAF2865859.1"/>
    <property type="molecule type" value="Genomic_DNA"/>
</dbReference>
<dbReference type="Pfam" id="PF00400">
    <property type="entry name" value="WD40"/>
    <property type="match status" value="1"/>
</dbReference>
<dbReference type="PANTHER" id="PTHR44215">
    <property type="entry name" value="WD REPEAT-CONTAINING PROTEIN 75"/>
    <property type="match status" value="1"/>
</dbReference>
<evidence type="ECO:0000256" key="9">
    <source>
        <dbReference type="SAM" id="MobiDB-lite"/>
    </source>
</evidence>